<comment type="caution">
    <text evidence="4">The sequence shown here is derived from an EMBL/GenBank/DDBJ whole genome shotgun (WGS) entry which is preliminary data.</text>
</comment>
<dbReference type="EMBL" id="MU806549">
    <property type="protein sequence ID" value="KAJ3834321.1"/>
    <property type="molecule type" value="Genomic_DNA"/>
</dbReference>
<organism evidence="4 5">
    <name type="scientific">Lentinula raphanica</name>
    <dbReference type="NCBI Taxonomy" id="153919"/>
    <lineage>
        <taxon>Eukaryota</taxon>
        <taxon>Fungi</taxon>
        <taxon>Dikarya</taxon>
        <taxon>Basidiomycota</taxon>
        <taxon>Agaricomycotina</taxon>
        <taxon>Agaricomycetes</taxon>
        <taxon>Agaricomycetidae</taxon>
        <taxon>Agaricales</taxon>
        <taxon>Marasmiineae</taxon>
        <taxon>Omphalotaceae</taxon>
        <taxon>Lentinula</taxon>
    </lineage>
</organism>
<accession>A0AA38P1B5</accession>
<evidence type="ECO:0000256" key="2">
    <source>
        <dbReference type="SAM" id="Phobius"/>
    </source>
</evidence>
<evidence type="ECO:0000313" key="5">
    <source>
        <dbReference type="Proteomes" id="UP001163846"/>
    </source>
</evidence>
<sequence>MDGINAARWFVIGTVVTVALFDLRTTAQETDANCVLASLQWSFNSQKESPCEVASTLIGMYDNMAAGYNVVALPNTDSDYLGPTIDAANPCQCNTVVYSLMSACALCQNGSTITWSQWTTNCATIYDTFPKPIPDGLRVPAYAYLDVETQDIFDETAAMQDANATESTALPSSTTSKISSTQSSSRTSSSQASASPTNSASDSLTAPDDPQSNAIGGGVVGGILGLAVLFLLIGLIVAFRRRRRSRNLRLLQGGSGDSEKGVLDSSQPISQGVLDISSTNAGSTSSVSEDQTEKTQQKQPAETPKAQLHNVPSIHVVSSSSDK</sequence>
<feature type="transmembrane region" description="Helical" evidence="2">
    <location>
        <begin position="214"/>
        <end position="239"/>
    </location>
</feature>
<evidence type="ECO:0008006" key="6">
    <source>
        <dbReference type="Google" id="ProtNLM"/>
    </source>
</evidence>
<proteinExistence type="predicted"/>
<keyword evidence="5" id="KW-1185">Reference proteome</keyword>
<feature type="compositionally biased region" description="Low complexity" evidence="1">
    <location>
        <begin position="277"/>
        <end position="288"/>
    </location>
</feature>
<keyword evidence="3" id="KW-0732">Signal</keyword>
<feature type="signal peptide" evidence="3">
    <location>
        <begin position="1"/>
        <end position="27"/>
    </location>
</feature>
<protein>
    <recommendedName>
        <fullName evidence="6">Mid2 domain-containing protein</fullName>
    </recommendedName>
</protein>
<gene>
    <name evidence="4" type="ORF">F5878DRAFT_664886</name>
</gene>
<feature type="chain" id="PRO_5041323005" description="Mid2 domain-containing protein" evidence="3">
    <location>
        <begin position="28"/>
        <end position="323"/>
    </location>
</feature>
<name>A0AA38P1B5_9AGAR</name>
<feature type="region of interest" description="Disordered" evidence="1">
    <location>
        <begin position="165"/>
        <end position="209"/>
    </location>
</feature>
<evidence type="ECO:0000256" key="1">
    <source>
        <dbReference type="SAM" id="MobiDB-lite"/>
    </source>
</evidence>
<evidence type="ECO:0000313" key="4">
    <source>
        <dbReference type="EMBL" id="KAJ3834321.1"/>
    </source>
</evidence>
<feature type="compositionally biased region" description="Low complexity" evidence="1">
    <location>
        <begin position="172"/>
        <end position="201"/>
    </location>
</feature>
<reference evidence="4" key="1">
    <citation type="submission" date="2022-08" db="EMBL/GenBank/DDBJ databases">
        <authorList>
            <consortium name="DOE Joint Genome Institute"/>
            <person name="Min B."/>
            <person name="Riley R."/>
            <person name="Sierra-Patev S."/>
            <person name="Naranjo-Ortiz M."/>
            <person name="Looney B."/>
            <person name="Konkel Z."/>
            <person name="Slot J.C."/>
            <person name="Sakamoto Y."/>
            <person name="Steenwyk J.L."/>
            <person name="Rokas A."/>
            <person name="Carro J."/>
            <person name="Camarero S."/>
            <person name="Ferreira P."/>
            <person name="Molpeceres G."/>
            <person name="Ruiz-Duenas F.J."/>
            <person name="Serrano A."/>
            <person name="Henrissat B."/>
            <person name="Drula E."/>
            <person name="Hughes K.W."/>
            <person name="Mata J.L."/>
            <person name="Ishikawa N.K."/>
            <person name="Vargas-Isla R."/>
            <person name="Ushijima S."/>
            <person name="Smith C.A."/>
            <person name="Ahrendt S."/>
            <person name="Andreopoulos W."/>
            <person name="He G."/>
            <person name="Labutti K."/>
            <person name="Lipzen A."/>
            <person name="Ng V."/>
            <person name="Sandor L."/>
            <person name="Barry K."/>
            <person name="Martinez A.T."/>
            <person name="Xiao Y."/>
            <person name="Gibbons J.G."/>
            <person name="Terashima K."/>
            <person name="Hibbett D.S."/>
            <person name="Grigoriev I.V."/>
        </authorList>
    </citation>
    <scope>NUCLEOTIDE SEQUENCE</scope>
    <source>
        <strain evidence="4">TFB9207</strain>
    </source>
</reference>
<keyword evidence="2" id="KW-1133">Transmembrane helix</keyword>
<keyword evidence="2" id="KW-0812">Transmembrane</keyword>
<dbReference type="AlphaFoldDB" id="A0AA38P1B5"/>
<keyword evidence="2" id="KW-0472">Membrane</keyword>
<evidence type="ECO:0000256" key="3">
    <source>
        <dbReference type="SAM" id="SignalP"/>
    </source>
</evidence>
<feature type="region of interest" description="Disordered" evidence="1">
    <location>
        <begin position="251"/>
        <end position="323"/>
    </location>
</feature>
<dbReference type="Proteomes" id="UP001163846">
    <property type="component" value="Unassembled WGS sequence"/>
</dbReference>